<dbReference type="FunFam" id="3.30.1360.120:FF:000023">
    <property type="entry name" value="Sarcosine dehydrogenase"/>
    <property type="match status" value="1"/>
</dbReference>
<evidence type="ECO:0000256" key="2">
    <source>
        <dbReference type="SAM" id="MobiDB-lite"/>
    </source>
</evidence>
<dbReference type="Gene3D" id="3.30.1360.120">
    <property type="entry name" value="Probable tRNA modification gtpase trme, domain 1"/>
    <property type="match status" value="1"/>
</dbReference>
<dbReference type="KEGG" id="isc:8036170"/>
<dbReference type="VEuPathDB" id="VectorBase:ISCI021305"/>
<evidence type="ECO:0000256" key="1">
    <source>
        <dbReference type="ARBA" id="ARBA00008609"/>
    </source>
</evidence>
<evidence type="ECO:0000259" key="3">
    <source>
        <dbReference type="Pfam" id="PF01266"/>
    </source>
</evidence>
<dbReference type="OrthoDB" id="498204at2759"/>
<evidence type="ECO:0000259" key="4">
    <source>
        <dbReference type="Pfam" id="PF01571"/>
    </source>
</evidence>
<dbReference type="InterPro" id="IPR013977">
    <property type="entry name" value="GcvT_C"/>
</dbReference>
<dbReference type="Gene3D" id="3.50.50.60">
    <property type="entry name" value="FAD/NAD(P)-binding domain"/>
    <property type="match status" value="1"/>
</dbReference>
<dbReference type="InterPro" id="IPR036188">
    <property type="entry name" value="FAD/NAD-bd_sf"/>
</dbReference>
<reference evidence="7" key="1">
    <citation type="submission" date="2019-04" db="EMBL/GenBank/DDBJ databases">
        <title>An insight into the mialome of Ixodes scapularis.</title>
        <authorList>
            <person name="Ribeiro J.M."/>
            <person name="Mather T.N."/>
            <person name="Karim S."/>
        </authorList>
    </citation>
    <scope>NUCLEOTIDE SEQUENCE</scope>
</reference>
<dbReference type="PANTHER" id="PTHR43757:SF11">
    <property type="entry name" value="SARCOSINE DEHYDROGENASE"/>
    <property type="match status" value="1"/>
</dbReference>
<dbReference type="GeneID" id="8036170"/>
<feature type="domain" description="GCVT N-terminal" evidence="4">
    <location>
        <begin position="482"/>
        <end position="795"/>
    </location>
</feature>
<name>A0A4D5RD76_IXOSC</name>
<dbReference type="Pfam" id="PF01571">
    <property type="entry name" value="GCV_T"/>
    <property type="match status" value="1"/>
</dbReference>
<dbReference type="InterPro" id="IPR029043">
    <property type="entry name" value="GcvT/YgfZ_C"/>
</dbReference>
<sequence>MTKTLLLSRLCKSVAALRSCRAPLRSFRRLESSEAVPNAVPYQTVLKKHAVETPRSVPESADVVIIGGGIIGCSTLYHLTKLGCTNVVLLEKDNLTAGTTWHTAGLIWRLRPNDTDIQILNHTRHLLMNVLEEETGVYPGFINNGGLFIANSKERLDEYKRLMTIGKAFGIESHVLSPEETKKLYPLMNVEDLYGTLYSPGDGTVDPAGFCTSLARASTAKGAKVIEKCSVLGVETRVDDFGTRRVSGVQTPFGLIRTNALVNCTGAWAPYIGEMAGVSVPLVAMKHAYVVTNRIEGIQGMPNVRDHDLSLYLRLQGDALSVGGYEPNPVFIDQLPKNFAFGLFDLDWDVFGTHIESGMHRVPVLEKTGIKSTVCGPESFTADHKPLLGEEPSLRGFFHGCGFNSLGMNGGGGCGRELAAWVLQGRPNLDMYAYDIRRFSPELTSNARWVRERSHESYVKNYSIVYPSDEPLASRNMRKDPLHEEMSKSGCVFQERLGWERPGWFAQDGPSPVLDYDYYGSYENKKHESDTYGDRLKMDYTFGFPKHHEIIKSECLGCRKGVAAFNMSYFGKFYMTGPDAQAAADFIFTNNMRKPEGSTVYTCMLNSRGMVEADLTVSAIHPGDGLACDPSFDGRGFYVAAAGASANHSLSHIRSVVQDRKFRVSVEDRSGSMGMLSVQGPKSRELLQSLTDADLSDTAFPFSTHKVIQFAGHKVRALRLTFVGELGWELHIPSSSCVPVYRALIEAGSKFGLINAGYRAIDSLSLEKGFRHWHADVRMEDTPLEAGLGFTCKLKSDVDFLGRRALEAQKAGGLTKRIACFTLDQHVALHGLEVIWRGDEVVGFTRRGDFGFAVGKSIAYGYVRRPDGAAVSPDYLASGDYWLESLGEKYKASFHPKPPLDPDNRRVKGVYDQPLPCDK</sequence>
<dbReference type="Pfam" id="PF16350">
    <property type="entry name" value="FAO_M"/>
    <property type="match status" value="1"/>
</dbReference>
<dbReference type="VEuPathDB" id="VectorBase:ISCW010291"/>
<dbReference type="VEuPathDB" id="VectorBase:ISCP_028163"/>
<dbReference type="EMBL" id="GHJT01001111">
    <property type="protein sequence ID" value="MOY35082.1"/>
    <property type="molecule type" value="Transcribed_RNA"/>
</dbReference>
<accession>A0A4D5RD76</accession>
<comment type="similarity">
    <text evidence="1">Belongs to the GcvT family.</text>
</comment>
<dbReference type="SUPFAM" id="SSF54373">
    <property type="entry name" value="FAD-linked reductases, C-terminal domain"/>
    <property type="match status" value="1"/>
</dbReference>
<dbReference type="PANTHER" id="PTHR43757">
    <property type="entry name" value="AMINOMETHYLTRANSFERASE"/>
    <property type="match status" value="1"/>
</dbReference>
<feature type="non-terminal residue" evidence="7">
    <location>
        <position position="919"/>
    </location>
</feature>
<proteinExistence type="inferred from homology"/>
<protein>
    <submittedName>
        <fullName evidence="7">Putative dimethylglycine dehydrogenase</fullName>
    </submittedName>
</protein>
<evidence type="ECO:0000259" key="6">
    <source>
        <dbReference type="Pfam" id="PF16350"/>
    </source>
</evidence>
<dbReference type="FunFam" id="3.50.50.60:FF:000769">
    <property type="entry name" value="Sarcosine dehydrogenase"/>
    <property type="match status" value="1"/>
</dbReference>
<dbReference type="Gene3D" id="3.30.70.1400">
    <property type="entry name" value="Aminomethyltransferase beta-barrel domains"/>
    <property type="match status" value="1"/>
</dbReference>
<evidence type="ECO:0000259" key="5">
    <source>
        <dbReference type="Pfam" id="PF08669"/>
    </source>
</evidence>
<dbReference type="InterPro" id="IPR027266">
    <property type="entry name" value="TrmE/GcvT-like"/>
</dbReference>
<dbReference type="RefSeq" id="XP_040071729.1">
    <property type="nucleotide sequence ID" value="XM_040215795.3"/>
</dbReference>
<dbReference type="OMA" id="MVFKYDQ"/>
<dbReference type="Pfam" id="PF01266">
    <property type="entry name" value="DAO"/>
    <property type="match status" value="1"/>
</dbReference>
<dbReference type="SUPFAM" id="SSF51905">
    <property type="entry name" value="FAD/NAD(P)-binding domain"/>
    <property type="match status" value="1"/>
</dbReference>
<dbReference type="Gene3D" id="2.40.30.110">
    <property type="entry name" value="Aminomethyltransferase beta-barrel domains"/>
    <property type="match status" value="1"/>
</dbReference>
<dbReference type="VEuPathDB" id="VectorBase:ISCI010291"/>
<dbReference type="InterPro" id="IPR032503">
    <property type="entry name" value="FAO_M"/>
</dbReference>
<dbReference type="Gene3D" id="3.30.9.10">
    <property type="entry name" value="D-Amino Acid Oxidase, subunit A, domain 2"/>
    <property type="match status" value="1"/>
</dbReference>
<feature type="domain" description="FAD dependent oxidoreductase central" evidence="6">
    <location>
        <begin position="425"/>
        <end position="478"/>
    </location>
</feature>
<dbReference type="VEuPathDB" id="VectorBase:ISCI010313"/>
<feature type="domain" description="FAD dependent oxidoreductase" evidence="3">
    <location>
        <begin position="62"/>
        <end position="421"/>
    </location>
</feature>
<evidence type="ECO:0000313" key="7">
    <source>
        <dbReference type="EMBL" id="MOY35082.1"/>
    </source>
</evidence>
<dbReference type="Pfam" id="PF08669">
    <property type="entry name" value="GCV_T_C"/>
    <property type="match status" value="1"/>
</dbReference>
<feature type="region of interest" description="Disordered" evidence="2">
    <location>
        <begin position="894"/>
        <end position="919"/>
    </location>
</feature>
<feature type="domain" description="Aminomethyltransferase C-terminal" evidence="5">
    <location>
        <begin position="816"/>
        <end position="901"/>
    </location>
</feature>
<dbReference type="SUPFAM" id="SSF103025">
    <property type="entry name" value="Folate-binding domain"/>
    <property type="match status" value="1"/>
</dbReference>
<dbReference type="VEuPathDB" id="VectorBase:ISCW021305"/>
<dbReference type="FunFam" id="2.40.30.110:FF:000008">
    <property type="entry name" value="Sarcosine dehydrogenase"/>
    <property type="match status" value="1"/>
</dbReference>
<dbReference type="InterPro" id="IPR028896">
    <property type="entry name" value="GcvT/YgfZ/DmdA"/>
</dbReference>
<dbReference type="VEuPathDB" id="VectorBase:ISCW010313"/>
<dbReference type="InterPro" id="IPR006076">
    <property type="entry name" value="FAD-dep_OxRdtase"/>
</dbReference>
<dbReference type="InterPro" id="IPR006222">
    <property type="entry name" value="GCVT_N"/>
</dbReference>
<dbReference type="AlphaFoldDB" id="A0A4D5RD76"/>
<organism evidence="7">
    <name type="scientific">Ixodes scapularis</name>
    <name type="common">Black-legged tick</name>
    <name type="synonym">Deer tick</name>
    <dbReference type="NCBI Taxonomy" id="6945"/>
    <lineage>
        <taxon>Eukaryota</taxon>
        <taxon>Metazoa</taxon>
        <taxon>Ecdysozoa</taxon>
        <taxon>Arthropoda</taxon>
        <taxon>Chelicerata</taxon>
        <taxon>Arachnida</taxon>
        <taxon>Acari</taxon>
        <taxon>Parasitiformes</taxon>
        <taxon>Ixodida</taxon>
        <taxon>Ixodoidea</taxon>
        <taxon>Ixodidae</taxon>
        <taxon>Ixodinae</taxon>
        <taxon>Ixodes</taxon>
    </lineage>
</organism>
<dbReference type="SUPFAM" id="SSF101790">
    <property type="entry name" value="Aminomethyltransferase beta-barrel domain"/>
    <property type="match status" value="1"/>
</dbReference>